<reference evidence="2" key="1">
    <citation type="submission" date="2018-09" db="EMBL/GenBank/DDBJ databases">
        <authorList>
            <person name="Livingstone P.G."/>
            <person name="Whitworth D.E."/>
        </authorList>
    </citation>
    <scope>NUCLEOTIDE SEQUENCE [LARGE SCALE GENOMIC DNA]</scope>
    <source>
        <strain evidence="2">CA051B</strain>
    </source>
</reference>
<protein>
    <submittedName>
        <fullName evidence="1">Uncharacterized protein</fullName>
    </submittedName>
</protein>
<evidence type="ECO:0000313" key="1">
    <source>
        <dbReference type="EMBL" id="RKH57992.1"/>
    </source>
</evidence>
<organism evidence="1 2">
    <name type="scientific">Corallococcus llansteffanensis</name>
    <dbReference type="NCBI Taxonomy" id="2316731"/>
    <lineage>
        <taxon>Bacteria</taxon>
        <taxon>Pseudomonadati</taxon>
        <taxon>Myxococcota</taxon>
        <taxon>Myxococcia</taxon>
        <taxon>Myxococcales</taxon>
        <taxon>Cystobacterineae</taxon>
        <taxon>Myxococcaceae</taxon>
        <taxon>Corallococcus</taxon>
    </lineage>
</organism>
<name>A0A3A8PZM7_9BACT</name>
<dbReference type="Gene3D" id="2.60.120.380">
    <property type="match status" value="2"/>
</dbReference>
<dbReference type="Proteomes" id="UP000272888">
    <property type="component" value="Unassembled WGS sequence"/>
</dbReference>
<sequence length="523" mass="56482">MPTPPTPSELFLLDGLAYTRSFAFEARADHIYTFSCTAEGFESCEVRLGTDPQATFTERVGRTTLTHYRARFAGTVTAEVGALPQGSAGTFQYALAERTDDHGTDADQATPVTPNVARATGQLDVGPDTDAFAFDLEAGHAYSVYCEGAFPPSSVRFTMYDPTGRFVEGYMPDMSVPGRYGVAPLTGRYFFQLSVDQLPLAVPYACDVEDRGVDDHGATFSTGTRVPEGPSVALTGELELPGDQDYFLFLARAGHAYALRCDTLPAVPCPFGSVRDATDNGKTHPVGVTRDTLLAVRVASLSGGVGPYAFTLVDLGPDEGSGPHDAVAVSKAVPVTGQLTPLGDEDFFRFEAQARHVYRVQVEEGRSVEAFLLDSPEQSLTRYDRVAGSRRFQVGTDAAVLLRVSGWQGEYRLQVEDLGLDDHADTREEATDVGGALSVSGVLDTSTDVDWFSLELQPRPYAPRITTRDTKFLLLEADGVTPVPWDAALGAWVPRAGGSHRVRADVFGAFTGPDTYRFELLPR</sequence>
<keyword evidence="2" id="KW-1185">Reference proteome</keyword>
<evidence type="ECO:0000313" key="2">
    <source>
        <dbReference type="Proteomes" id="UP000272888"/>
    </source>
</evidence>
<dbReference type="EMBL" id="RAWB01000167">
    <property type="protein sequence ID" value="RKH57992.1"/>
    <property type="molecule type" value="Genomic_DNA"/>
</dbReference>
<accession>A0A3A8PZM7</accession>
<proteinExistence type="predicted"/>
<dbReference type="AlphaFoldDB" id="A0A3A8PZM7"/>
<comment type="caution">
    <text evidence="1">The sequence shown here is derived from an EMBL/GenBank/DDBJ whole genome shotgun (WGS) entry which is preliminary data.</text>
</comment>
<gene>
    <name evidence="1" type="ORF">D7V93_17505</name>
</gene>